<proteinExistence type="predicted"/>
<dbReference type="Proteomes" id="UP001218034">
    <property type="component" value="Chromosome"/>
</dbReference>
<evidence type="ECO:0000313" key="2">
    <source>
        <dbReference type="EMBL" id="WEL19618.1"/>
    </source>
</evidence>
<dbReference type="EMBL" id="CP104395">
    <property type="protein sequence ID" value="WEL19618.1"/>
    <property type="molecule type" value="Genomic_DNA"/>
</dbReference>
<sequence>MKDYLQTSNVFGKKANTALSAVFALYLLANSFNILFDGALTWSLYGFTVLVLVFVPPVVFLEPKALVPFEILALLAVPFTIKGMELGFVASNTLNYITAAGIALLVVTELDTFTSFKTTPAFAVPLVSVTTVAVSGIWAVARWLSDIYLQTSLIVSEHALMWEFASALLAGIIAGFAFNIYFKRRDRRLKNEAF</sequence>
<dbReference type="GeneID" id="90590040"/>
<dbReference type="RefSeq" id="WP_347721457.1">
    <property type="nucleotide sequence ID" value="NZ_CP104395.1"/>
</dbReference>
<keyword evidence="1" id="KW-0472">Membrane</keyword>
<feature type="transmembrane region" description="Helical" evidence="1">
    <location>
        <begin position="164"/>
        <end position="182"/>
    </location>
</feature>
<keyword evidence="1" id="KW-0812">Transmembrane</keyword>
<feature type="transmembrane region" description="Helical" evidence="1">
    <location>
        <begin position="42"/>
        <end position="60"/>
    </location>
</feature>
<feature type="transmembrane region" description="Helical" evidence="1">
    <location>
        <begin position="122"/>
        <end position="144"/>
    </location>
</feature>
<gene>
    <name evidence="2" type="ORF">SVXNc_0602</name>
</gene>
<organism evidence="2 3">
    <name type="scientific">Candidatus Nanohalococcus occultus</name>
    <dbReference type="NCBI Taxonomy" id="2978047"/>
    <lineage>
        <taxon>Archaea</taxon>
        <taxon>Candidatus Nanohalarchaeota</taxon>
        <taxon>Candidatus Nanohalarchaeota incertae sedis</taxon>
        <taxon>Candidatus Nanohalococcus</taxon>
    </lineage>
</organism>
<keyword evidence="3" id="KW-1185">Reference proteome</keyword>
<feature type="transmembrane region" description="Helical" evidence="1">
    <location>
        <begin position="18"/>
        <end position="36"/>
    </location>
</feature>
<keyword evidence="1" id="KW-1133">Transmembrane helix</keyword>
<accession>A0ABY8CEJ0</accession>
<reference evidence="2 3" key="1">
    <citation type="submission" date="2022-09" db="EMBL/GenBank/DDBJ databases">
        <title>Xylan utilization by haloarchaea-nanohaloarchaea associations.</title>
        <authorList>
            <person name="Yakimov M."/>
        </authorList>
    </citation>
    <scope>NUCLEOTIDE SEQUENCE [LARGE SCALE GENOMIC DNA]</scope>
    <source>
        <strain evidence="2 3">SVXNc</strain>
    </source>
</reference>
<evidence type="ECO:0000313" key="3">
    <source>
        <dbReference type="Proteomes" id="UP001218034"/>
    </source>
</evidence>
<feature type="transmembrane region" description="Helical" evidence="1">
    <location>
        <begin position="93"/>
        <end position="110"/>
    </location>
</feature>
<evidence type="ECO:0000256" key="1">
    <source>
        <dbReference type="SAM" id="Phobius"/>
    </source>
</evidence>
<name>A0ABY8CEJ0_9ARCH</name>
<protein>
    <submittedName>
        <fullName evidence="2">Membrane protein</fullName>
    </submittedName>
</protein>